<dbReference type="EMBL" id="JACCBG010000001">
    <property type="protein sequence ID" value="NYD40734.1"/>
    <property type="molecule type" value="Genomic_DNA"/>
</dbReference>
<dbReference type="Proteomes" id="UP000535511">
    <property type="component" value="Unassembled WGS sequence"/>
</dbReference>
<comment type="catalytic activity">
    <reaction evidence="10">
        <text>L-threonyl-[protein] + FAD = FMN-L-threonyl-[protein] + AMP + H(+)</text>
        <dbReference type="Rhea" id="RHEA:36847"/>
        <dbReference type="Rhea" id="RHEA-COMP:11060"/>
        <dbReference type="Rhea" id="RHEA-COMP:11061"/>
        <dbReference type="ChEBI" id="CHEBI:15378"/>
        <dbReference type="ChEBI" id="CHEBI:30013"/>
        <dbReference type="ChEBI" id="CHEBI:57692"/>
        <dbReference type="ChEBI" id="CHEBI:74257"/>
        <dbReference type="ChEBI" id="CHEBI:456215"/>
        <dbReference type="EC" id="2.7.1.180"/>
    </reaction>
</comment>
<keyword evidence="6" id="KW-0479">Metal-binding</keyword>
<evidence type="ECO:0000256" key="6">
    <source>
        <dbReference type="ARBA" id="ARBA00022723"/>
    </source>
</evidence>
<keyword evidence="4" id="KW-0285">Flavoprotein</keyword>
<evidence type="ECO:0000256" key="2">
    <source>
        <dbReference type="ARBA" id="ARBA00011955"/>
    </source>
</evidence>
<evidence type="ECO:0000256" key="1">
    <source>
        <dbReference type="ARBA" id="ARBA00001946"/>
    </source>
</evidence>
<dbReference type="Gene3D" id="3.10.520.10">
    <property type="entry name" value="ApbE-like domains"/>
    <property type="match status" value="1"/>
</dbReference>
<evidence type="ECO:0000313" key="11">
    <source>
        <dbReference type="EMBL" id="NYD40734.1"/>
    </source>
</evidence>
<dbReference type="GO" id="GO:0046872">
    <property type="term" value="F:metal ion binding"/>
    <property type="evidence" value="ECO:0007669"/>
    <property type="project" value="UniProtKB-KW"/>
</dbReference>
<evidence type="ECO:0000256" key="8">
    <source>
        <dbReference type="ARBA" id="ARBA00022842"/>
    </source>
</evidence>
<dbReference type="PANTHER" id="PTHR30040:SF2">
    <property type="entry name" value="FAD:PROTEIN FMN TRANSFERASE"/>
    <property type="match status" value="1"/>
</dbReference>
<sequence>MAAPSLGHAPVAARDWELWSTRARLVVTDRAALEPALLLVDDLLAEIELAASRFRPDAEVRRLRPGADGSVLVSPVLADLLAAALEDADRTGGAVDPTVGAALSGLGYDRDIRLVESGPRLVAVVRPVPGWRVLRLDGRRLRLPEGLEIDLGATAKAVAADRAATLVAERLGVGVLVSLGGDIATAGPAPAGGWQVRVQDTDRDPASQIALAAGTALATSSTARRTWRRGSEQLHHIVDPRTGRSADPVWRTVSVVAASCRDANAAATATIVKGRHGLAWLEAQGLPARLVDRDGTVHLCHGWPVEPEGDAA</sequence>
<dbReference type="EC" id="2.7.1.180" evidence="2"/>
<dbReference type="PANTHER" id="PTHR30040">
    <property type="entry name" value="THIAMINE BIOSYNTHESIS LIPOPROTEIN APBE"/>
    <property type="match status" value="1"/>
</dbReference>
<evidence type="ECO:0000313" key="12">
    <source>
        <dbReference type="Proteomes" id="UP000535511"/>
    </source>
</evidence>
<keyword evidence="7" id="KW-0274">FAD</keyword>
<name>A0A7Y9JB09_9ACTN</name>
<keyword evidence="5" id="KW-0808">Transferase</keyword>
<keyword evidence="12" id="KW-1185">Reference proteome</keyword>
<organism evidence="11 12">
    <name type="scientific">Nocardioides panaciterrulae</name>
    <dbReference type="NCBI Taxonomy" id="661492"/>
    <lineage>
        <taxon>Bacteria</taxon>
        <taxon>Bacillati</taxon>
        <taxon>Actinomycetota</taxon>
        <taxon>Actinomycetes</taxon>
        <taxon>Propionibacteriales</taxon>
        <taxon>Nocardioidaceae</taxon>
        <taxon>Nocardioides</taxon>
    </lineage>
</organism>
<comment type="cofactor">
    <cofactor evidence="1">
        <name>Mg(2+)</name>
        <dbReference type="ChEBI" id="CHEBI:18420"/>
    </cofactor>
</comment>
<evidence type="ECO:0000256" key="5">
    <source>
        <dbReference type="ARBA" id="ARBA00022679"/>
    </source>
</evidence>
<evidence type="ECO:0000256" key="4">
    <source>
        <dbReference type="ARBA" id="ARBA00022630"/>
    </source>
</evidence>
<protein>
    <recommendedName>
        <fullName evidence="3">FAD:protein FMN transferase</fullName>
        <ecNumber evidence="2">2.7.1.180</ecNumber>
    </recommendedName>
    <alternativeName>
        <fullName evidence="9">Flavin transferase</fullName>
    </alternativeName>
</protein>
<evidence type="ECO:0000256" key="9">
    <source>
        <dbReference type="ARBA" id="ARBA00031306"/>
    </source>
</evidence>
<dbReference type="GO" id="GO:0016740">
    <property type="term" value="F:transferase activity"/>
    <property type="evidence" value="ECO:0007669"/>
    <property type="project" value="UniProtKB-KW"/>
</dbReference>
<keyword evidence="8" id="KW-0460">Magnesium</keyword>
<dbReference type="SUPFAM" id="SSF143631">
    <property type="entry name" value="ApbE-like"/>
    <property type="match status" value="1"/>
</dbReference>
<dbReference type="InterPro" id="IPR024932">
    <property type="entry name" value="ApbE"/>
</dbReference>
<gene>
    <name evidence="11" type="ORF">BJZ21_000817</name>
</gene>
<dbReference type="RefSeq" id="WP_179662575.1">
    <property type="nucleotide sequence ID" value="NZ_JACCBG010000001.1"/>
</dbReference>
<evidence type="ECO:0000256" key="10">
    <source>
        <dbReference type="ARBA" id="ARBA00048540"/>
    </source>
</evidence>
<comment type="caution">
    <text evidence="11">The sequence shown here is derived from an EMBL/GenBank/DDBJ whole genome shotgun (WGS) entry which is preliminary data.</text>
</comment>
<accession>A0A7Y9JB09</accession>
<dbReference type="Pfam" id="PF02424">
    <property type="entry name" value="ApbE"/>
    <property type="match status" value="1"/>
</dbReference>
<evidence type="ECO:0000256" key="3">
    <source>
        <dbReference type="ARBA" id="ARBA00016337"/>
    </source>
</evidence>
<dbReference type="InterPro" id="IPR003374">
    <property type="entry name" value="ApbE-like_sf"/>
</dbReference>
<keyword evidence="11" id="KW-0449">Lipoprotein</keyword>
<proteinExistence type="predicted"/>
<dbReference type="AlphaFoldDB" id="A0A7Y9JB09"/>
<reference evidence="11 12" key="1">
    <citation type="submission" date="2020-07" db="EMBL/GenBank/DDBJ databases">
        <title>Sequencing the genomes of 1000 actinobacteria strains.</title>
        <authorList>
            <person name="Klenk H.-P."/>
        </authorList>
    </citation>
    <scope>NUCLEOTIDE SEQUENCE [LARGE SCALE GENOMIC DNA]</scope>
    <source>
        <strain evidence="11 12">DSM 21350</strain>
    </source>
</reference>
<evidence type="ECO:0000256" key="7">
    <source>
        <dbReference type="ARBA" id="ARBA00022827"/>
    </source>
</evidence>